<accession>K1QBY7</accession>
<organism evidence="1">
    <name type="scientific">Magallana gigas</name>
    <name type="common">Pacific oyster</name>
    <name type="synonym">Crassostrea gigas</name>
    <dbReference type="NCBI Taxonomy" id="29159"/>
    <lineage>
        <taxon>Eukaryota</taxon>
        <taxon>Metazoa</taxon>
        <taxon>Spiralia</taxon>
        <taxon>Lophotrochozoa</taxon>
        <taxon>Mollusca</taxon>
        <taxon>Bivalvia</taxon>
        <taxon>Autobranchia</taxon>
        <taxon>Pteriomorphia</taxon>
        <taxon>Ostreida</taxon>
        <taxon>Ostreoidea</taxon>
        <taxon>Ostreidae</taxon>
        <taxon>Magallana</taxon>
    </lineage>
</organism>
<dbReference type="AlphaFoldDB" id="K1QBY7"/>
<dbReference type="EMBL" id="JH817811">
    <property type="protein sequence ID" value="EKC18996.1"/>
    <property type="molecule type" value="Genomic_DNA"/>
</dbReference>
<dbReference type="HOGENOM" id="CLU_816981_0_0_1"/>
<dbReference type="InParanoid" id="K1QBY7"/>
<sequence length="340" mass="37361">MAPPGERDEVVARSSQQPGMVRGALPSCFSLAAWFRLTVTLSAPLDSSCFFSYVASLAYKQTHQTGSCSSDGFSSTVENAFAYYLTNAPFNAKCYRGFIFPTGQTKVSFSCQKALSSSCSVNEFDTAADNAFITCRANVSCEAGCYRGYIFPNGRTNESYICQDGLWTPVISTCKPIPEVSVKYAVTWVFSEVVPYQCGNITAKFNDSKEILEKTFASVCTSINKTIFFTYSTLAFTITATFTAKYNNFSNWNALEKCKTLTIISFKKLSVIKTIFDNVSCGDSHLNRTILKEFRIEDSHEQCSNGMEIHNVTRSSGGTFGVYCVNNMASETSGDALPPK</sequence>
<evidence type="ECO:0000313" key="1">
    <source>
        <dbReference type="EMBL" id="EKC18996.1"/>
    </source>
</evidence>
<protein>
    <submittedName>
        <fullName evidence="1">Uncharacterized protein</fullName>
    </submittedName>
</protein>
<gene>
    <name evidence="1" type="ORF">CGI_10010116</name>
</gene>
<proteinExistence type="predicted"/>
<reference evidence="1" key="1">
    <citation type="journal article" date="2012" name="Nature">
        <title>The oyster genome reveals stress adaptation and complexity of shell formation.</title>
        <authorList>
            <person name="Zhang G."/>
            <person name="Fang X."/>
            <person name="Guo X."/>
            <person name="Li L."/>
            <person name="Luo R."/>
            <person name="Xu F."/>
            <person name="Yang P."/>
            <person name="Zhang L."/>
            <person name="Wang X."/>
            <person name="Qi H."/>
            <person name="Xiong Z."/>
            <person name="Que H."/>
            <person name="Xie Y."/>
            <person name="Holland P.W."/>
            <person name="Paps J."/>
            <person name="Zhu Y."/>
            <person name="Wu F."/>
            <person name="Chen Y."/>
            <person name="Wang J."/>
            <person name="Peng C."/>
            <person name="Meng J."/>
            <person name="Yang L."/>
            <person name="Liu J."/>
            <person name="Wen B."/>
            <person name="Zhang N."/>
            <person name="Huang Z."/>
            <person name="Zhu Q."/>
            <person name="Feng Y."/>
            <person name="Mount A."/>
            <person name="Hedgecock D."/>
            <person name="Xu Z."/>
            <person name="Liu Y."/>
            <person name="Domazet-Loso T."/>
            <person name="Du Y."/>
            <person name="Sun X."/>
            <person name="Zhang S."/>
            <person name="Liu B."/>
            <person name="Cheng P."/>
            <person name="Jiang X."/>
            <person name="Li J."/>
            <person name="Fan D."/>
            <person name="Wang W."/>
            <person name="Fu W."/>
            <person name="Wang T."/>
            <person name="Wang B."/>
            <person name="Zhang J."/>
            <person name="Peng Z."/>
            <person name="Li Y."/>
            <person name="Li N."/>
            <person name="Wang J."/>
            <person name="Chen M."/>
            <person name="He Y."/>
            <person name="Tan F."/>
            <person name="Song X."/>
            <person name="Zheng Q."/>
            <person name="Huang R."/>
            <person name="Yang H."/>
            <person name="Du X."/>
            <person name="Chen L."/>
            <person name="Yang M."/>
            <person name="Gaffney P.M."/>
            <person name="Wang S."/>
            <person name="Luo L."/>
            <person name="She Z."/>
            <person name="Ming Y."/>
            <person name="Huang W."/>
            <person name="Zhang S."/>
            <person name="Huang B."/>
            <person name="Zhang Y."/>
            <person name="Qu T."/>
            <person name="Ni P."/>
            <person name="Miao G."/>
            <person name="Wang J."/>
            <person name="Wang Q."/>
            <person name="Steinberg C.E."/>
            <person name="Wang H."/>
            <person name="Li N."/>
            <person name="Qian L."/>
            <person name="Zhang G."/>
            <person name="Li Y."/>
            <person name="Yang H."/>
            <person name="Liu X."/>
            <person name="Wang J."/>
            <person name="Yin Y."/>
            <person name="Wang J."/>
        </authorList>
    </citation>
    <scope>NUCLEOTIDE SEQUENCE [LARGE SCALE GENOMIC DNA]</scope>
    <source>
        <strain evidence="1">05x7-T-G4-1.051#20</strain>
    </source>
</reference>
<name>K1QBY7_MAGGI</name>